<comment type="caution">
    <text evidence="3">The sequence shown here is derived from an EMBL/GenBank/DDBJ whole genome shotgun (WGS) entry which is preliminary data.</text>
</comment>
<dbReference type="GeneID" id="66074160"/>
<organism evidence="3 4">
    <name type="scientific">Marasmius oreades</name>
    <name type="common">fairy-ring Marasmius</name>
    <dbReference type="NCBI Taxonomy" id="181124"/>
    <lineage>
        <taxon>Eukaryota</taxon>
        <taxon>Fungi</taxon>
        <taxon>Dikarya</taxon>
        <taxon>Basidiomycota</taxon>
        <taxon>Agaricomycotina</taxon>
        <taxon>Agaricomycetes</taxon>
        <taxon>Agaricomycetidae</taxon>
        <taxon>Agaricales</taxon>
        <taxon>Marasmiineae</taxon>
        <taxon>Marasmiaceae</taxon>
        <taxon>Marasmius</taxon>
    </lineage>
</organism>
<name>A0A9P7UZZ4_9AGAR</name>
<dbReference type="KEGG" id="more:E1B28_005084"/>
<evidence type="ECO:0000313" key="3">
    <source>
        <dbReference type="EMBL" id="KAG7097763.1"/>
    </source>
</evidence>
<dbReference type="RefSeq" id="XP_043014233.1">
    <property type="nucleotide sequence ID" value="XM_043149627.1"/>
</dbReference>
<evidence type="ECO:0008006" key="5">
    <source>
        <dbReference type="Google" id="ProtNLM"/>
    </source>
</evidence>
<accession>A0A9P7UZZ4</accession>
<dbReference type="OrthoDB" id="3350619at2759"/>
<dbReference type="EMBL" id="CM032182">
    <property type="protein sequence ID" value="KAG7097763.1"/>
    <property type="molecule type" value="Genomic_DNA"/>
</dbReference>
<gene>
    <name evidence="3" type="ORF">E1B28_005084</name>
</gene>
<evidence type="ECO:0000313" key="4">
    <source>
        <dbReference type="Proteomes" id="UP001049176"/>
    </source>
</evidence>
<reference evidence="3" key="1">
    <citation type="journal article" date="2021" name="Genome Biol. Evol.">
        <title>The assembled and annotated genome of the fairy-ring fungus Marasmius oreades.</title>
        <authorList>
            <person name="Hiltunen M."/>
            <person name="Ament-Velasquez S.L."/>
            <person name="Johannesson H."/>
        </authorList>
    </citation>
    <scope>NUCLEOTIDE SEQUENCE</scope>
    <source>
        <strain evidence="3">03SP1</strain>
    </source>
</reference>
<protein>
    <recommendedName>
        <fullName evidence="5">Ubiquitin 3 binding protein But2 C-terminal domain-containing protein</fullName>
    </recommendedName>
</protein>
<evidence type="ECO:0000256" key="2">
    <source>
        <dbReference type="SAM" id="Phobius"/>
    </source>
</evidence>
<dbReference type="AlphaFoldDB" id="A0A9P7UZZ4"/>
<keyword evidence="2" id="KW-0812">Transmembrane</keyword>
<feature type="compositionally biased region" description="Polar residues" evidence="1">
    <location>
        <begin position="1"/>
        <end position="16"/>
    </location>
</feature>
<feature type="transmembrane region" description="Helical" evidence="2">
    <location>
        <begin position="57"/>
        <end position="81"/>
    </location>
</feature>
<keyword evidence="2" id="KW-0472">Membrane</keyword>
<sequence>MSQPGFKIQNSNSTPSKPEDMSRGPRYALLPSEGGSTDDVEIEAYVPRPSRKKAENLVYLSACIGGILSSTVSVILLLSGIGGTAQQSMSASLPTRRASTYLGLDKVDFTGSPTFPPISSFAHVVLQADLQSPQRAMSEDDRSYYSPEGVIYPDDRHILATPNVSTVVQFRNLDYGMERCALWISTPPVNMSHNPAIRMDDVTIDIWELDMADELFPLAGVSGKWAAPPRRRSLYADRLVLKEDSSGTVKLKEFLCRSGEFTTFEVSCSPGINDCLLDFWQVKGMPLNGVSMRQFDSVHLSGVVV</sequence>
<proteinExistence type="predicted"/>
<keyword evidence="4" id="KW-1185">Reference proteome</keyword>
<evidence type="ECO:0000256" key="1">
    <source>
        <dbReference type="SAM" id="MobiDB-lite"/>
    </source>
</evidence>
<keyword evidence="2" id="KW-1133">Transmembrane helix</keyword>
<dbReference type="Proteomes" id="UP001049176">
    <property type="component" value="Chromosome 2"/>
</dbReference>
<feature type="region of interest" description="Disordered" evidence="1">
    <location>
        <begin position="1"/>
        <end position="36"/>
    </location>
</feature>